<comment type="subcellular location">
    <subcellularLocation>
        <location evidence="1">Membrane</location>
        <topology evidence="1">Multi-pass membrane protein</topology>
    </subcellularLocation>
</comment>
<evidence type="ECO:0000256" key="3">
    <source>
        <dbReference type="ARBA" id="ARBA00022692"/>
    </source>
</evidence>
<feature type="transmembrane region" description="Helical" evidence="8">
    <location>
        <begin position="40"/>
        <end position="61"/>
    </location>
</feature>
<feature type="transmembrane region" description="Helical" evidence="8">
    <location>
        <begin position="210"/>
        <end position="231"/>
    </location>
</feature>
<evidence type="ECO:0000256" key="4">
    <source>
        <dbReference type="ARBA" id="ARBA00022989"/>
    </source>
</evidence>
<dbReference type="EMBL" id="JBHUHP010000006">
    <property type="protein sequence ID" value="MFD2091237.1"/>
    <property type="molecule type" value="Genomic_DNA"/>
</dbReference>
<feature type="region of interest" description="Disordered" evidence="7">
    <location>
        <begin position="240"/>
        <end position="298"/>
    </location>
</feature>
<dbReference type="RefSeq" id="WP_376873322.1">
    <property type="nucleotide sequence ID" value="NZ_JBHUHP010000006.1"/>
</dbReference>
<comment type="caution">
    <text evidence="9">The sequence shown here is derived from an EMBL/GenBank/DDBJ whole genome shotgun (WGS) entry which is preliminary data.</text>
</comment>
<feature type="compositionally biased region" description="Basic and acidic residues" evidence="7">
    <location>
        <begin position="258"/>
        <end position="269"/>
    </location>
</feature>
<feature type="transmembrane region" description="Helical" evidence="8">
    <location>
        <begin position="160"/>
        <end position="179"/>
    </location>
</feature>
<dbReference type="Gene3D" id="1.20.1080.10">
    <property type="entry name" value="Glycerol uptake facilitator protein"/>
    <property type="match status" value="1"/>
</dbReference>
<reference evidence="10" key="1">
    <citation type="journal article" date="2019" name="Int. J. Syst. Evol. Microbiol.">
        <title>The Global Catalogue of Microorganisms (GCM) 10K type strain sequencing project: providing services to taxonomists for standard genome sequencing and annotation.</title>
        <authorList>
            <consortium name="The Broad Institute Genomics Platform"/>
            <consortium name="The Broad Institute Genome Sequencing Center for Infectious Disease"/>
            <person name="Wu L."/>
            <person name="Ma J."/>
        </authorList>
    </citation>
    <scope>NUCLEOTIDE SEQUENCE [LARGE SCALE GENOMIC DNA]</scope>
    <source>
        <strain evidence="10">JCM 3338</strain>
    </source>
</reference>
<dbReference type="NCBIfam" id="TIGR00861">
    <property type="entry name" value="MIP"/>
    <property type="match status" value="1"/>
</dbReference>
<evidence type="ECO:0000256" key="7">
    <source>
        <dbReference type="SAM" id="MobiDB-lite"/>
    </source>
</evidence>
<feature type="transmembrane region" description="Helical" evidence="8">
    <location>
        <begin position="91"/>
        <end position="113"/>
    </location>
</feature>
<dbReference type="Pfam" id="PF00230">
    <property type="entry name" value="MIP"/>
    <property type="match status" value="1"/>
</dbReference>
<dbReference type="InterPro" id="IPR034294">
    <property type="entry name" value="Aquaporin_transptr"/>
</dbReference>
<evidence type="ECO:0000256" key="2">
    <source>
        <dbReference type="ARBA" id="ARBA00022448"/>
    </source>
</evidence>
<dbReference type="SUPFAM" id="SSF81338">
    <property type="entry name" value="Aquaporin-like"/>
    <property type="match status" value="1"/>
</dbReference>
<evidence type="ECO:0000256" key="5">
    <source>
        <dbReference type="ARBA" id="ARBA00023136"/>
    </source>
</evidence>
<name>A0ABW4X748_9ACTN</name>
<keyword evidence="5 8" id="KW-0472">Membrane</keyword>
<evidence type="ECO:0000313" key="9">
    <source>
        <dbReference type="EMBL" id="MFD2091237.1"/>
    </source>
</evidence>
<protein>
    <submittedName>
        <fullName evidence="9">MIP/aquaporin family protein</fullName>
    </submittedName>
</protein>
<feature type="transmembrane region" description="Helical" evidence="8">
    <location>
        <begin position="12"/>
        <end position="34"/>
    </location>
</feature>
<gene>
    <name evidence="9" type="ORF">ACFSHS_06565</name>
</gene>
<accession>A0ABW4X748</accession>
<evidence type="ECO:0000313" key="10">
    <source>
        <dbReference type="Proteomes" id="UP001597402"/>
    </source>
</evidence>
<proteinExistence type="inferred from homology"/>
<keyword evidence="2 6" id="KW-0813">Transport</keyword>
<dbReference type="Proteomes" id="UP001597402">
    <property type="component" value="Unassembled WGS sequence"/>
</dbReference>
<keyword evidence="3 6" id="KW-0812">Transmembrane</keyword>
<evidence type="ECO:0000256" key="6">
    <source>
        <dbReference type="RuleBase" id="RU000477"/>
    </source>
</evidence>
<keyword evidence="10" id="KW-1185">Reference proteome</keyword>
<dbReference type="PROSITE" id="PS00221">
    <property type="entry name" value="MIP"/>
    <property type="match status" value="1"/>
</dbReference>
<dbReference type="PRINTS" id="PR00783">
    <property type="entry name" value="MINTRINSICP"/>
</dbReference>
<organism evidence="9 10">
    <name type="scientific">Blastococcus deserti</name>
    <dbReference type="NCBI Taxonomy" id="2259033"/>
    <lineage>
        <taxon>Bacteria</taxon>
        <taxon>Bacillati</taxon>
        <taxon>Actinomycetota</taxon>
        <taxon>Actinomycetes</taxon>
        <taxon>Geodermatophilales</taxon>
        <taxon>Geodermatophilaceae</taxon>
        <taxon>Blastococcus</taxon>
    </lineage>
</organism>
<evidence type="ECO:0000256" key="1">
    <source>
        <dbReference type="ARBA" id="ARBA00004141"/>
    </source>
</evidence>
<comment type="similarity">
    <text evidence="6">Belongs to the MIP/aquaporin (TC 1.A.8) family.</text>
</comment>
<dbReference type="PANTHER" id="PTHR45724:SF13">
    <property type="entry name" value="AQUAPORIN NIP1-1-RELATED"/>
    <property type="match status" value="1"/>
</dbReference>
<dbReference type="InterPro" id="IPR022357">
    <property type="entry name" value="MIP_CS"/>
</dbReference>
<dbReference type="InterPro" id="IPR000425">
    <property type="entry name" value="MIP"/>
</dbReference>
<evidence type="ECO:0000256" key="8">
    <source>
        <dbReference type="SAM" id="Phobius"/>
    </source>
</evidence>
<keyword evidence="4 8" id="KW-1133">Transmembrane helix</keyword>
<dbReference type="PANTHER" id="PTHR45724">
    <property type="entry name" value="AQUAPORIN NIP2-1"/>
    <property type="match status" value="1"/>
</dbReference>
<sequence length="298" mass="29674">MDAGLARRLAAEALGTGLLIIFGPGSVVAALAVGDGSLDFAGLGMIALSFGLVVAIVIYAFGTTSGAHINPAVTVALAATRRFPWREVGPYVLAQLVGSALGGLLIVAAYGVVSVDVSNVGSVSFGEGVGYGRAILVEALATFLLMLTIMAMAVDKRAPAGWAGLMIGLSVTCLVLVFAPQTGAAVNPARAFGPFAASALVGGDVPWSQIWAYVIGSVVGALLAAVVYDLLARPRAAEAEEPAAAAVEPPQGAQGDVVGRRVGEGERGSGRTGAAGTAGDIAAPRTPPGGDTPADRRG</sequence>
<feature type="transmembrane region" description="Helical" evidence="8">
    <location>
        <begin position="133"/>
        <end position="153"/>
    </location>
</feature>
<dbReference type="InterPro" id="IPR023271">
    <property type="entry name" value="Aquaporin-like"/>
</dbReference>